<dbReference type="InterPro" id="IPR053950">
    <property type="entry name" value="CAP_N"/>
</dbReference>
<evidence type="ECO:0000256" key="2">
    <source>
        <dbReference type="SAM" id="MobiDB-lite"/>
    </source>
</evidence>
<dbReference type="Pfam" id="PF08603">
    <property type="entry name" value="CAP_C"/>
    <property type="match status" value="1"/>
</dbReference>
<evidence type="ECO:0000256" key="1">
    <source>
        <dbReference type="ARBA" id="ARBA00007659"/>
    </source>
</evidence>
<feature type="domain" description="WH2" evidence="3">
    <location>
        <begin position="362"/>
        <end position="383"/>
    </location>
</feature>
<protein>
    <submittedName>
        <fullName evidence="5">Adenylyl cyclase-associated protein</fullName>
    </submittedName>
</protein>
<evidence type="ECO:0000259" key="4">
    <source>
        <dbReference type="PROSITE" id="PS51329"/>
    </source>
</evidence>
<dbReference type="InterPro" id="IPR006599">
    <property type="entry name" value="CARP_motif"/>
</dbReference>
<accession>A0ABN7AHD4</accession>
<keyword evidence="6" id="KW-1185">Reference proteome</keyword>
<dbReference type="InterPro" id="IPR013912">
    <property type="entry name" value="Adenylate_cyclase-assoc_CAP_C"/>
</dbReference>
<feature type="compositionally biased region" description="Pro residues" evidence="2">
    <location>
        <begin position="332"/>
        <end position="348"/>
    </location>
</feature>
<evidence type="ECO:0000259" key="3">
    <source>
        <dbReference type="PROSITE" id="PS51082"/>
    </source>
</evidence>
<dbReference type="Gene3D" id="2.160.20.70">
    <property type="match status" value="1"/>
</dbReference>
<evidence type="ECO:0000313" key="6">
    <source>
        <dbReference type="Proteomes" id="UP001307889"/>
    </source>
</evidence>
<dbReference type="Gene3D" id="1.25.40.330">
    <property type="entry name" value="Adenylate cyclase-associated CAP, N-terminal domain"/>
    <property type="match status" value="1"/>
</dbReference>
<feature type="region of interest" description="Disordered" evidence="2">
    <location>
        <begin position="324"/>
        <end position="362"/>
    </location>
</feature>
<comment type="similarity">
    <text evidence="1">Belongs to the CAP family.</text>
</comment>
<dbReference type="InterPro" id="IPR001837">
    <property type="entry name" value="Adenylate_cyclase-assoc_CAP"/>
</dbReference>
<dbReference type="InterPro" id="IPR003124">
    <property type="entry name" value="WH2_dom"/>
</dbReference>
<sequence>MFGNCCGKSPVIEEMNSLVDKSSSPMASVLKKTSAHLTVDTSAVVGSDGDDDDVEMGGMSEPPVTPIGRDELALRRHRFFNDLMAASQGIHRVRFDPRGPSFPGETDEVSASCQQLEALVGRLEAVTCRLEEVFSQGASLGLQDICLDISRSVSPVPPVTMSSQGYRDIVQGPLARYAQISQQIGGHVAEHANLVVDAFNTQLSYIELAGSRLEPSQAELMTLLEPTSKKIQAIQALRESNRTSEFFNHLSAISESIPALGWVMVKPAPAPHIKEMNDAGQFYTNRVLKDWKEKDKKHVEWVKAWVETLSNLQQYVKSTHTTGLVWRKGGGAPPPPPPGGMPPPPPPLEDLSLDGGDTGPDERSALFAEINQGEKITKHLKKVTSDMQTHKNPALRSGPAPFKAPAQTGSTRHDLPGTGPPKGASTVKPPVFTRDGKKWLIEHQKGNQNLVVEGADMNNVVYMFGCTESTLTVKGKINSVFLDSCKKTSVLCDSLVSSIEFVNCQSVQMQVLGKVPTITIDKTDGCQMFLNKDTLDVEIVTSKSSEMNVLVPTASGEYVERPIPEQYKTLVDGRSLSLTTTPVESKG</sequence>
<gene>
    <name evidence="5" type="ORF">NTJ_04482</name>
</gene>
<feature type="region of interest" description="Disordered" evidence="2">
    <location>
        <begin position="389"/>
        <end position="430"/>
    </location>
</feature>
<dbReference type="EMBL" id="AP028911">
    <property type="protein sequence ID" value="BES91675.1"/>
    <property type="molecule type" value="Genomic_DNA"/>
</dbReference>
<dbReference type="InterPro" id="IPR036222">
    <property type="entry name" value="CAP_N_sf"/>
</dbReference>
<feature type="domain" description="C-CAP/cofactor C-like" evidence="4">
    <location>
        <begin position="420"/>
        <end position="563"/>
    </location>
</feature>
<dbReference type="PANTHER" id="PTHR10652">
    <property type="entry name" value="ADENYLYL CYCLASE-ASSOCIATED PROTEIN"/>
    <property type="match status" value="1"/>
</dbReference>
<name>A0ABN7AHD4_9HEMI</name>
<dbReference type="SUPFAM" id="SSF101278">
    <property type="entry name" value="N-terminal domain of adenylylcyclase associated protein, CAP"/>
    <property type="match status" value="1"/>
</dbReference>
<dbReference type="SMART" id="SM00673">
    <property type="entry name" value="CARP"/>
    <property type="match status" value="2"/>
</dbReference>
<dbReference type="InterPro" id="IPR036223">
    <property type="entry name" value="CAP_C_sf"/>
</dbReference>
<dbReference type="InterPro" id="IPR017901">
    <property type="entry name" value="C-CAP_CF_C-like"/>
</dbReference>
<dbReference type="Pfam" id="PF21938">
    <property type="entry name" value="CAP_N"/>
    <property type="match status" value="1"/>
</dbReference>
<dbReference type="PANTHER" id="PTHR10652:SF0">
    <property type="entry name" value="ADENYLYL CYCLASE-ASSOCIATED PROTEIN"/>
    <property type="match status" value="1"/>
</dbReference>
<dbReference type="PROSITE" id="PS51082">
    <property type="entry name" value="WH2"/>
    <property type="match status" value="1"/>
</dbReference>
<evidence type="ECO:0000313" key="5">
    <source>
        <dbReference type="EMBL" id="BES91675.1"/>
    </source>
</evidence>
<proteinExistence type="inferred from homology"/>
<dbReference type="PROSITE" id="PS51329">
    <property type="entry name" value="C_CAP_COFACTOR_C"/>
    <property type="match status" value="1"/>
</dbReference>
<organism evidence="5 6">
    <name type="scientific">Nesidiocoris tenuis</name>
    <dbReference type="NCBI Taxonomy" id="355587"/>
    <lineage>
        <taxon>Eukaryota</taxon>
        <taxon>Metazoa</taxon>
        <taxon>Ecdysozoa</taxon>
        <taxon>Arthropoda</taxon>
        <taxon>Hexapoda</taxon>
        <taxon>Insecta</taxon>
        <taxon>Pterygota</taxon>
        <taxon>Neoptera</taxon>
        <taxon>Paraneoptera</taxon>
        <taxon>Hemiptera</taxon>
        <taxon>Heteroptera</taxon>
        <taxon>Panheteroptera</taxon>
        <taxon>Cimicomorpha</taxon>
        <taxon>Miridae</taxon>
        <taxon>Dicyphina</taxon>
        <taxon>Nesidiocoris</taxon>
    </lineage>
</organism>
<dbReference type="InterPro" id="IPR016098">
    <property type="entry name" value="CAP/MinC_C"/>
</dbReference>
<dbReference type="Proteomes" id="UP001307889">
    <property type="component" value="Chromosome 3"/>
</dbReference>
<reference evidence="5 6" key="1">
    <citation type="submission" date="2023-09" db="EMBL/GenBank/DDBJ databases">
        <title>Nesidiocoris tenuis whole genome shotgun sequence.</title>
        <authorList>
            <person name="Shibata T."/>
            <person name="Shimoda M."/>
            <person name="Kobayashi T."/>
            <person name="Uehara T."/>
        </authorList>
    </citation>
    <scope>NUCLEOTIDE SEQUENCE [LARGE SCALE GENOMIC DNA]</scope>
    <source>
        <strain evidence="5 6">Japan</strain>
    </source>
</reference>
<feature type="region of interest" description="Disordered" evidence="2">
    <location>
        <begin position="43"/>
        <end position="67"/>
    </location>
</feature>
<dbReference type="SUPFAM" id="SSF69340">
    <property type="entry name" value="C-terminal domain of adenylylcyclase associated protein"/>
    <property type="match status" value="1"/>
</dbReference>